<evidence type="ECO:0000313" key="2">
    <source>
        <dbReference type="Proteomes" id="UP000004508"/>
    </source>
</evidence>
<evidence type="ECO:0008006" key="3">
    <source>
        <dbReference type="Google" id="ProtNLM"/>
    </source>
</evidence>
<protein>
    <recommendedName>
        <fullName evidence="3">KOW domain-containing protein</fullName>
    </recommendedName>
</protein>
<keyword evidence="2" id="KW-1185">Reference proteome</keyword>
<comment type="caution">
    <text evidence="1">The sequence shown here is derived from an EMBL/GenBank/DDBJ whole genome shotgun (WGS) entry which is preliminary data.</text>
</comment>
<evidence type="ECO:0000313" key="1">
    <source>
        <dbReference type="EMBL" id="EFH86431.1"/>
    </source>
</evidence>
<accession>D6TKY1</accession>
<dbReference type="RefSeq" id="WP_007910735.1">
    <property type="nucleotide sequence ID" value="NZ_ADVG01000002.1"/>
</dbReference>
<dbReference type="EMBL" id="ADVG01000002">
    <property type="protein sequence ID" value="EFH86431.1"/>
    <property type="molecule type" value="Genomic_DNA"/>
</dbReference>
<gene>
    <name evidence="1" type="ORF">Krac_7729</name>
</gene>
<organism evidence="1 2">
    <name type="scientific">Ktedonobacter racemifer DSM 44963</name>
    <dbReference type="NCBI Taxonomy" id="485913"/>
    <lineage>
        <taxon>Bacteria</taxon>
        <taxon>Bacillati</taxon>
        <taxon>Chloroflexota</taxon>
        <taxon>Ktedonobacteria</taxon>
        <taxon>Ktedonobacterales</taxon>
        <taxon>Ktedonobacteraceae</taxon>
        <taxon>Ktedonobacter</taxon>
    </lineage>
</organism>
<dbReference type="InParanoid" id="D6TKY1"/>
<sequence>MAEEQLQLGDRVQVIGQWPKGAKGKITRFVNDSSYAESLALVVFDRPHRLKGTVYPSSWYKPGKLQRI</sequence>
<proteinExistence type="predicted"/>
<name>D6TKY1_KTERA</name>
<dbReference type="Proteomes" id="UP000004508">
    <property type="component" value="Unassembled WGS sequence"/>
</dbReference>
<reference evidence="1 2" key="1">
    <citation type="journal article" date="2011" name="Stand. Genomic Sci.">
        <title>Non-contiguous finished genome sequence and contextual data of the filamentous soil bacterium Ktedonobacter racemifer type strain (SOSP1-21).</title>
        <authorList>
            <person name="Chang Y.J."/>
            <person name="Land M."/>
            <person name="Hauser L."/>
            <person name="Chertkov O."/>
            <person name="Del Rio T.G."/>
            <person name="Nolan M."/>
            <person name="Copeland A."/>
            <person name="Tice H."/>
            <person name="Cheng J.F."/>
            <person name="Lucas S."/>
            <person name="Han C."/>
            <person name="Goodwin L."/>
            <person name="Pitluck S."/>
            <person name="Ivanova N."/>
            <person name="Ovchinikova G."/>
            <person name="Pati A."/>
            <person name="Chen A."/>
            <person name="Palaniappan K."/>
            <person name="Mavromatis K."/>
            <person name="Liolios K."/>
            <person name="Brettin T."/>
            <person name="Fiebig A."/>
            <person name="Rohde M."/>
            <person name="Abt B."/>
            <person name="Goker M."/>
            <person name="Detter J.C."/>
            <person name="Woyke T."/>
            <person name="Bristow J."/>
            <person name="Eisen J.A."/>
            <person name="Markowitz V."/>
            <person name="Hugenholtz P."/>
            <person name="Kyrpides N.C."/>
            <person name="Klenk H.P."/>
            <person name="Lapidus A."/>
        </authorList>
    </citation>
    <scope>NUCLEOTIDE SEQUENCE [LARGE SCALE GENOMIC DNA]</scope>
    <source>
        <strain evidence="2">DSM 44963</strain>
    </source>
</reference>
<dbReference type="AlphaFoldDB" id="D6TKY1"/>